<accession>A0A6J4Q3G4</accession>
<proteinExistence type="predicted"/>
<dbReference type="AlphaFoldDB" id="A0A6J4Q3G4"/>
<dbReference type="SUPFAM" id="SSF49503">
    <property type="entry name" value="Cupredoxins"/>
    <property type="match status" value="1"/>
</dbReference>
<dbReference type="InterPro" id="IPR008972">
    <property type="entry name" value="Cupredoxin"/>
</dbReference>
<evidence type="ECO:0000313" key="2">
    <source>
        <dbReference type="EMBL" id="CAA9431967.1"/>
    </source>
</evidence>
<sequence>MVVRLAVLAVISALVLGGLFLILRPDPPAASAPEERSFDLEITEGGMDPEEVSVREGDRVTMNITSDRPVEIHVHGYDLEEEVGPGGPTELSFEADLTGRFPMEDHETEE</sequence>
<reference evidence="2" key="1">
    <citation type="submission" date="2020-02" db="EMBL/GenBank/DDBJ databases">
        <authorList>
            <person name="Meier V. D."/>
        </authorList>
    </citation>
    <scope>NUCLEOTIDE SEQUENCE</scope>
    <source>
        <strain evidence="2">AVDCRST_MAG01</strain>
    </source>
</reference>
<protein>
    <recommendedName>
        <fullName evidence="1">EfeO-type cupredoxin-like domain-containing protein</fullName>
    </recommendedName>
</protein>
<feature type="domain" description="EfeO-type cupredoxin-like" evidence="1">
    <location>
        <begin position="20"/>
        <end position="105"/>
    </location>
</feature>
<dbReference type="InterPro" id="IPR028096">
    <property type="entry name" value="EfeO_Cupredoxin"/>
</dbReference>
<dbReference type="Pfam" id="PF13473">
    <property type="entry name" value="Cupredoxin_1"/>
    <property type="match status" value="1"/>
</dbReference>
<name>A0A6J4Q3G4_9ACTN</name>
<dbReference type="Gene3D" id="2.60.40.420">
    <property type="entry name" value="Cupredoxins - blue copper proteins"/>
    <property type="match status" value="1"/>
</dbReference>
<dbReference type="EMBL" id="CADCUW010000393">
    <property type="protein sequence ID" value="CAA9431967.1"/>
    <property type="molecule type" value="Genomic_DNA"/>
</dbReference>
<evidence type="ECO:0000259" key="1">
    <source>
        <dbReference type="Pfam" id="PF13473"/>
    </source>
</evidence>
<organism evidence="2">
    <name type="scientific">uncultured Rubrobacteraceae bacterium</name>
    <dbReference type="NCBI Taxonomy" id="349277"/>
    <lineage>
        <taxon>Bacteria</taxon>
        <taxon>Bacillati</taxon>
        <taxon>Actinomycetota</taxon>
        <taxon>Rubrobacteria</taxon>
        <taxon>Rubrobacterales</taxon>
        <taxon>Rubrobacteraceae</taxon>
        <taxon>environmental samples</taxon>
    </lineage>
</organism>
<gene>
    <name evidence="2" type="ORF">AVDCRST_MAG01-01-2957</name>
</gene>